<dbReference type="GO" id="GO:0008892">
    <property type="term" value="F:guanine deaminase activity"/>
    <property type="evidence" value="ECO:0007669"/>
    <property type="project" value="TreeGrafter"/>
</dbReference>
<dbReference type="EnsemblMetazoa" id="CapteT178545">
    <property type="protein sequence ID" value="CapteP178545"/>
    <property type="gene ID" value="CapteG178545"/>
</dbReference>
<keyword evidence="2" id="KW-0479">Metal-binding</keyword>
<evidence type="ECO:0000256" key="1">
    <source>
        <dbReference type="ARBA" id="ARBA00001947"/>
    </source>
</evidence>
<sequence>MFMHYNSRFIKKVQDLDSTLVSPIITPRFAPACDMELMQGLANLSRSYDLPIQSHISENKSEINWIKELYPQSLHYSDVYDRCGLFTNKTVMAHGIYLCDEELDLIVDRGVGIAHCPNSNTSLRSGLCDVRRLLDHGIKVGLGTDVSGGFSPSMLNAIRMSTQVSNTISMQKNKYEHLDYREAFRLATLGGSKVMGLDKEIGNFEKGKQFDALRINPYVIDSPYDLFKRDEIEDSIQKFFYLGDDRNITNVYVAGREVHARNHI</sequence>
<dbReference type="PANTHER" id="PTHR11271">
    <property type="entry name" value="GUANINE DEAMINASE"/>
    <property type="match status" value="1"/>
</dbReference>
<dbReference type="OMA" id="WHFRENA"/>
<dbReference type="GO" id="GO:0005829">
    <property type="term" value="C:cytosol"/>
    <property type="evidence" value="ECO:0007669"/>
    <property type="project" value="TreeGrafter"/>
</dbReference>
<dbReference type="SUPFAM" id="SSF51556">
    <property type="entry name" value="Metallo-dependent hydrolases"/>
    <property type="match status" value="1"/>
</dbReference>
<organism evidence="6">
    <name type="scientific">Capitella teleta</name>
    <name type="common">Polychaete worm</name>
    <dbReference type="NCBI Taxonomy" id="283909"/>
    <lineage>
        <taxon>Eukaryota</taxon>
        <taxon>Metazoa</taxon>
        <taxon>Spiralia</taxon>
        <taxon>Lophotrochozoa</taxon>
        <taxon>Annelida</taxon>
        <taxon>Polychaeta</taxon>
        <taxon>Sedentaria</taxon>
        <taxon>Scolecida</taxon>
        <taxon>Capitellidae</taxon>
        <taxon>Capitella</taxon>
    </lineage>
</organism>
<gene>
    <name evidence="6" type="ORF">CAPTEDRAFT_178545</name>
</gene>
<proteinExistence type="predicted"/>
<dbReference type="EMBL" id="AMQN01001420">
    <property type="status" value="NOT_ANNOTATED_CDS"/>
    <property type="molecule type" value="Genomic_DNA"/>
</dbReference>
<dbReference type="InterPro" id="IPR006680">
    <property type="entry name" value="Amidohydro-rel"/>
</dbReference>
<dbReference type="InterPro" id="IPR051607">
    <property type="entry name" value="Metallo-dep_hydrolases"/>
</dbReference>
<dbReference type="PANTHER" id="PTHR11271:SF6">
    <property type="entry name" value="GUANINE DEAMINASE"/>
    <property type="match status" value="1"/>
</dbReference>
<reference evidence="8" key="1">
    <citation type="submission" date="2012-12" db="EMBL/GenBank/DDBJ databases">
        <authorList>
            <person name="Hellsten U."/>
            <person name="Grimwood J."/>
            <person name="Chapman J.A."/>
            <person name="Shapiro H."/>
            <person name="Aerts A."/>
            <person name="Otillar R.P."/>
            <person name="Terry A.Y."/>
            <person name="Boore J.L."/>
            <person name="Simakov O."/>
            <person name="Marletaz F."/>
            <person name="Cho S.-J."/>
            <person name="Edsinger-Gonzales E."/>
            <person name="Havlak P."/>
            <person name="Kuo D.-H."/>
            <person name="Larsson T."/>
            <person name="Lv J."/>
            <person name="Arendt D."/>
            <person name="Savage R."/>
            <person name="Osoegawa K."/>
            <person name="de Jong P."/>
            <person name="Lindberg D.R."/>
            <person name="Seaver E.C."/>
            <person name="Weisblat D.A."/>
            <person name="Putnam N.H."/>
            <person name="Grigoriev I.V."/>
            <person name="Rokhsar D.S."/>
        </authorList>
    </citation>
    <scope>NUCLEOTIDE SEQUENCE</scope>
    <source>
        <strain evidence="8">I ESC-2004</strain>
    </source>
</reference>
<reference evidence="6 8" key="2">
    <citation type="journal article" date="2013" name="Nature">
        <title>Insights into bilaterian evolution from three spiralian genomes.</title>
        <authorList>
            <person name="Simakov O."/>
            <person name="Marletaz F."/>
            <person name="Cho S.J."/>
            <person name="Edsinger-Gonzales E."/>
            <person name="Havlak P."/>
            <person name="Hellsten U."/>
            <person name="Kuo D.H."/>
            <person name="Larsson T."/>
            <person name="Lv J."/>
            <person name="Arendt D."/>
            <person name="Savage R."/>
            <person name="Osoegawa K."/>
            <person name="de Jong P."/>
            <person name="Grimwood J."/>
            <person name="Chapman J.A."/>
            <person name="Shapiro H."/>
            <person name="Aerts A."/>
            <person name="Otillar R.P."/>
            <person name="Terry A.Y."/>
            <person name="Boore J.L."/>
            <person name="Grigoriev I.V."/>
            <person name="Lindberg D.R."/>
            <person name="Seaver E.C."/>
            <person name="Weisblat D.A."/>
            <person name="Putnam N.H."/>
            <person name="Rokhsar D.S."/>
        </authorList>
    </citation>
    <scope>NUCLEOTIDE SEQUENCE</scope>
    <source>
        <strain evidence="6 8">I ESC-2004</strain>
    </source>
</reference>
<accession>R7UEV3</accession>
<evidence type="ECO:0000256" key="4">
    <source>
        <dbReference type="ARBA" id="ARBA00022833"/>
    </source>
</evidence>
<dbReference type="OrthoDB" id="194468at2759"/>
<comment type="cofactor">
    <cofactor evidence="1">
        <name>Zn(2+)</name>
        <dbReference type="ChEBI" id="CHEBI:29105"/>
    </cofactor>
</comment>
<evidence type="ECO:0000313" key="6">
    <source>
        <dbReference type="EMBL" id="ELU04611.1"/>
    </source>
</evidence>
<dbReference type="FunCoup" id="R7UEV3">
    <property type="interactions" value="398"/>
</dbReference>
<feature type="domain" description="Amidohydrolase-related" evidence="5">
    <location>
        <begin position="12"/>
        <end position="258"/>
    </location>
</feature>
<reference evidence="7" key="3">
    <citation type="submission" date="2015-06" db="UniProtKB">
        <authorList>
            <consortium name="EnsemblMetazoa"/>
        </authorList>
    </citation>
    <scope>IDENTIFICATION</scope>
</reference>
<dbReference type="EMBL" id="KB302197">
    <property type="protein sequence ID" value="ELU04611.1"/>
    <property type="molecule type" value="Genomic_DNA"/>
</dbReference>
<dbReference type="Gene3D" id="3.20.20.140">
    <property type="entry name" value="Metal-dependent hydrolases"/>
    <property type="match status" value="1"/>
</dbReference>
<protein>
    <recommendedName>
        <fullName evidence="5">Amidohydrolase-related domain-containing protein</fullName>
    </recommendedName>
</protein>
<dbReference type="Pfam" id="PF01979">
    <property type="entry name" value="Amidohydro_1"/>
    <property type="match status" value="1"/>
</dbReference>
<dbReference type="GO" id="GO:0046098">
    <property type="term" value="P:guanine metabolic process"/>
    <property type="evidence" value="ECO:0007669"/>
    <property type="project" value="TreeGrafter"/>
</dbReference>
<keyword evidence="4" id="KW-0862">Zinc</keyword>
<keyword evidence="3" id="KW-0378">Hydrolase</keyword>
<dbReference type="GO" id="GO:0008270">
    <property type="term" value="F:zinc ion binding"/>
    <property type="evidence" value="ECO:0007669"/>
    <property type="project" value="TreeGrafter"/>
</dbReference>
<keyword evidence="8" id="KW-1185">Reference proteome</keyword>
<evidence type="ECO:0000313" key="8">
    <source>
        <dbReference type="Proteomes" id="UP000014760"/>
    </source>
</evidence>
<dbReference type="Proteomes" id="UP000014760">
    <property type="component" value="Unassembled WGS sequence"/>
</dbReference>
<dbReference type="HOGENOM" id="CLU_012358_0_2_1"/>
<dbReference type="InterPro" id="IPR032466">
    <property type="entry name" value="Metal_Hydrolase"/>
</dbReference>
<evidence type="ECO:0000256" key="2">
    <source>
        <dbReference type="ARBA" id="ARBA00022723"/>
    </source>
</evidence>
<evidence type="ECO:0000313" key="7">
    <source>
        <dbReference type="EnsemblMetazoa" id="CapteP178545"/>
    </source>
</evidence>
<dbReference type="STRING" id="283909.R7UEV3"/>
<name>R7UEV3_CAPTE</name>
<evidence type="ECO:0000259" key="5">
    <source>
        <dbReference type="Pfam" id="PF01979"/>
    </source>
</evidence>
<dbReference type="AlphaFoldDB" id="R7UEV3"/>
<evidence type="ECO:0000256" key="3">
    <source>
        <dbReference type="ARBA" id="ARBA00022801"/>
    </source>
</evidence>